<reference evidence="1 2" key="1">
    <citation type="submission" date="2018-06" db="EMBL/GenBank/DDBJ databases">
        <title>Genomic Encyclopedia of Type Strains, Phase III (KMG-III): the genomes of soil and plant-associated and newly described type strains.</title>
        <authorList>
            <person name="Whitman W."/>
        </authorList>
    </citation>
    <scope>NUCLEOTIDE SEQUENCE [LARGE SCALE GENOMIC DNA]</scope>
    <source>
        <strain evidence="1 2">CECT 7732</strain>
    </source>
</reference>
<name>A0A366D087_9GAMM</name>
<evidence type="ECO:0000313" key="2">
    <source>
        <dbReference type="Proteomes" id="UP000252086"/>
    </source>
</evidence>
<evidence type="ECO:0008006" key="3">
    <source>
        <dbReference type="Google" id="ProtNLM"/>
    </source>
</evidence>
<proteinExistence type="predicted"/>
<gene>
    <name evidence="1" type="ORF">DFP76_104301</name>
</gene>
<sequence>MKTFTLATPATQKQFGQQAITLASDLNAADGINKSVHAINFQKLKWKLTKSAEATWSDEMCDFAELEYKKFLTLKLLYPKVSFVPSKIVDKFWHEHILDTKSYAEDCMMLFGSFLHHYPYFGIYGDDDQRALQAAFDETIELYESHFGSYPTDALFSQQSVEAARCSDHACHVPSSCACRVPGACK</sequence>
<dbReference type="Proteomes" id="UP000252086">
    <property type="component" value="Unassembled WGS sequence"/>
</dbReference>
<dbReference type="AlphaFoldDB" id="A0A366D087"/>
<evidence type="ECO:0000313" key="1">
    <source>
        <dbReference type="EMBL" id="RBO83482.1"/>
    </source>
</evidence>
<comment type="caution">
    <text evidence="1">The sequence shown here is derived from an EMBL/GenBank/DDBJ whole genome shotgun (WGS) entry which is preliminary data.</text>
</comment>
<dbReference type="RefSeq" id="WP_220150991.1">
    <property type="nucleotide sequence ID" value="NZ_QNRF01000004.1"/>
</dbReference>
<protein>
    <recommendedName>
        <fullName evidence="3">Glycine-rich domain-containing protein-like</fullName>
    </recommendedName>
</protein>
<dbReference type="EMBL" id="QNRF01000004">
    <property type="protein sequence ID" value="RBO83482.1"/>
    <property type="molecule type" value="Genomic_DNA"/>
</dbReference>
<accession>A0A366D087</accession>
<organism evidence="1 2">
    <name type="scientific">Marinomonas aquiplantarum</name>
    <dbReference type="NCBI Taxonomy" id="491951"/>
    <lineage>
        <taxon>Bacteria</taxon>
        <taxon>Pseudomonadati</taxon>
        <taxon>Pseudomonadota</taxon>
        <taxon>Gammaproteobacteria</taxon>
        <taxon>Oceanospirillales</taxon>
        <taxon>Oceanospirillaceae</taxon>
        <taxon>Marinomonas</taxon>
    </lineage>
</organism>
<keyword evidence="2" id="KW-1185">Reference proteome</keyword>